<sequence length="190" mass="22367">MQQQLRHEEEVARFPKRIVHDFHPHHPLLFNDAKNSYDRKRYWCASCHRHFQNGYFYSYNTCSFFMDSKCAPMQPINREEGRADPTFNILVINIRCRLSSPSSTICWRGLLRVHVGRQHTLVLWRTLARNAGTFFTSDAPSARHTLPIQATLSALELTMRTWSDATVVKERPRLADELRNVHLWLLPHKL</sequence>
<evidence type="ECO:0008006" key="3">
    <source>
        <dbReference type="Google" id="ProtNLM"/>
    </source>
</evidence>
<proteinExistence type="predicted"/>
<protein>
    <recommendedName>
        <fullName evidence="3">DC1 domain-containing protein</fullName>
    </recommendedName>
</protein>
<dbReference type="SUPFAM" id="SSF57889">
    <property type="entry name" value="Cysteine-rich domain"/>
    <property type="match status" value="1"/>
</dbReference>
<reference evidence="2" key="1">
    <citation type="submission" date="2016-06" db="EMBL/GenBank/DDBJ databases">
        <title>Parallel loss of symbiosis genes in relatives of nitrogen-fixing non-legume Parasponia.</title>
        <authorList>
            <person name="Van Velzen R."/>
            <person name="Holmer R."/>
            <person name="Bu F."/>
            <person name="Rutten L."/>
            <person name="Van Zeijl A."/>
            <person name="Liu W."/>
            <person name="Santuari L."/>
            <person name="Cao Q."/>
            <person name="Sharma T."/>
            <person name="Shen D."/>
            <person name="Roswanjaya Y."/>
            <person name="Wardhani T."/>
            <person name="Kalhor M.S."/>
            <person name="Jansen J."/>
            <person name="Van den Hoogen J."/>
            <person name="Gungor B."/>
            <person name="Hartog M."/>
            <person name="Hontelez J."/>
            <person name="Verver J."/>
            <person name="Yang W.-C."/>
            <person name="Schijlen E."/>
            <person name="Repin R."/>
            <person name="Schilthuizen M."/>
            <person name="Schranz E."/>
            <person name="Heidstra R."/>
            <person name="Miyata K."/>
            <person name="Fedorova E."/>
            <person name="Kohlen W."/>
            <person name="Bisseling T."/>
            <person name="Smit S."/>
            <person name="Geurts R."/>
        </authorList>
    </citation>
    <scope>NUCLEOTIDE SEQUENCE [LARGE SCALE GENOMIC DNA]</scope>
    <source>
        <strain evidence="2">cv. RG33-2</strain>
    </source>
</reference>
<gene>
    <name evidence="1" type="ORF">TorRG33x02_115240</name>
</gene>
<dbReference type="Proteomes" id="UP000237000">
    <property type="component" value="Unassembled WGS sequence"/>
</dbReference>
<dbReference type="EMBL" id="JXTC01000063">
    <property type="protein sequence ID" value="PON92664.1"/>
    <property type="molecule type" value="Genomic_DNA"/>
</dbReference>
<dbReference type="InterPro" id="IPR046349">
    <property type="entry name" value="C1-like_sf"/>
</dbReference>
<keyword evidence="2" id="KW-1185">Reference proteome</keyword>
<organism evidence="1 2">
    <name type="scientific">Trema orientale</name>
    <name type="common">Charcoal tree</name>
    <name type="synonym">Celtis orientalis</name>
    <dbReference type="NCBI Taxonomy" id="63057"/>
    <lineage>
        <taxon>Eukaryota</taxon>
        <taxon>Viridiplantae</taxon>
        <taxon>Streptophyta</taxon>
        <taxon>Embryophyta</taxon>
        <taxon>Tracheophyta</taxon>
        <taxon>Spermatophyta</taxon>
        <taxon>Magnoliopsida</taxon>
        <taxon>eudicotyledons</taxon>
        <taxon>Gunneridae</taxon>
        <taxon>Pentapetalae</taxon>
        <taxon>rosids</taxon>
        <taxon>fabids</taxon>
        <taxon>Rosales</taxon>
        <taxon>Cannabaceae</taxon>
        <taxon>Trema</taxon>
    </lineage>
</organism>
<accession>A0A2P5F4F4</accession>
<evidence type="ECO:0000313" key="1">
    <source>
        <dbReference type="EMBL" id="PON92664.1"/>
    </source>
</evidence>
<dbReference type="InParanoid" id="A0A2P5F4F4"/>
<comment type="caution">
    <text evidence="1">The sequence shown here is derived from an EMBL/GenBank/DDBJ whole genome shotgun (WGS) entry which is preliminary data.</text>
</comment>
<dbReference type="OrthoDB" id="1884766at2759"/>
<name>A0A2P5F4F4_TREOI</name>
<dbReference type="AlphaFoldDB" id="A0A2P5F4F4"/>
<evidence type="ECO:0000313" key="2">
    <source>
        <dbReference type="Proteomes" id="UP000237000"/>
    </source>
</evidence>